<evidence type="ECO:0000313" key="5">
    <source>
        <dbReference type="Proteomes" id="UP000286341"/>
    </source>
</evidence>
<organism evidence="2 6">
    <name type="scientific">Agathobacter rectalis</name>
    <dbReference type="NCBI Taxonomy" id="39491"/>
    <lineage>
        <taxon>Bacteria</taxon>
        <taxon>Bacillati</taxon>
        <taxon>Bacillota</taxon>
        <taxon>Clostridia</taxon>
        <taxon>Lachnospirales</taxon>
        <taxon>Lachnospiraceae</taxon>
        <taxon>Agathobacter</taxon>
    </lineage>
</organism>
<accession>A0A413BLB5</accession>
<reference evidence="4 7" key="2">
    <citation type="submission" date="2019-08" db="EMBL/GenBank/DDBJ databases">
        <authorList>
            <person name="Duncan S."/>
            <person name="Walker A."/>
        </authorList>
    </citation>
    <scope>NUCLEOTIDE SEQUENCE [LARGE SCALE GENOMIC DNA]</scope>
    <source>
        <strain evidence="4 7">L2-21</strain>
    </source>
</reference>
<evidence type="ECO:0000313" key="6">
    <source>
        <dbReference type="Proteomes" id="UP000286581"/>
    </source>
</evidence>
<dbReference type="EMBL" id="QSFB01000001">
    <property type="protein sequence ID" value="RHA16629.1"/>
    <property type="molecule type" value="Genomic_DNA"/>
</dbReference>
<evidence type="ECO:0000313" key="7">
    <source>
        <dbReference type="Proteomes" id="UP000324325"/>
    </source>
</evidence>
<dbReference type="InterPro" id="IPR035897">
    <property type="entry name" value="Toll_tir_struct_dom_sf"/>
</dbReference>
<dbReference type="Gene3D" id="3.40.50.10140">
    <property type="entry name" value="Toll/interleukin-1 receptor homology (TIR) domain"/>
    <property type="match status" value="1"/>
</dbReference>
<protein>
    <submittedName>
        <fullName evidence="2">TIR domain-containing protein</fullName>
    </submittedName>
</protein>
<proteinExistence type="predicted"/>
<dbReference type="Proteomes" id="UP000286341">
    <property type="component" value="Unassembled WGS sequence"/>
</dbReference>
<dbReference type="Proteomes" id="UP000324325">
    <property type="component" value="Unassembled WGS sequence"/>
</dbReference>
<dbReference type="AlphaFoldDB" id="A0A413BLB5"/>
<feature type="coiled-coil region" evidence="1">
    <location>
        <begin position="119"/>
        <end position="150"/>
    </location>
</feature>
<gene>
    <name evidence="3" type="ORF">DW948_01505</name>
    <name evidence="2" type="ORF">DWV78_01475</name>
    <name evidence="4" type="ORF">FYL37_04410</name>
</gene>
<keyword evidence="1" id="KW-0175">Coiled coil</keyword>
<reference evidence="4 7" key="3">
    <citation type="submission" date="2019-09" db="EMBL/GenBank/DDBJ databases">
        <title>Strain-level analysis of Eubacterium rectale using genomes from metagenomes.</title>
        <authorList>
            <person name="Karcher N."/>
            <person name="Segata N."/>
        </authorList>
    </citation>
    <scope>NUCLEOTIDE SEQUENCE [LARGE SCALE GENOMIC DNA]</scope>
    <source>
        <strain evidence="4 7">L2-21</strain>
    </source>
</reference>
<evidence type="ECO:0000256" key="1">
    <source>
        <dbReference type="SAM" id="Coils"/>
    </source>
</evidence>
<evidence type="ECO:0000313" key="2">
    <source>
        <dbReference type="EMBL" id="RGW41498.1"/>
    </source>
</evidence>
<evidence type="ECO:0000313" key="3">
    <source>
        <dbReference type="EMBL" id="RHA16629.1"/>
    </source>
</evidence>
<reference evidence="5 6" key="1">
    <citation type="submission" date="2018-08" db="EMBL/GenBank/DDBJ databases">
        <title>A genome reference for cultivated species of the human gut microbiota.</title>
        <authorList>
            <person name="Zou Y."/>
            <person name="Xue W."/>
            <person name="Luo G."/>
        </authorList>
    </citation>
    <scope>NUCLEOTIDE SEQUENCE [LARGE SCALE GENOMIC DNA]</scope>
    <source>
        <strain evidence="2 6">AF12-8</strain>
        <strain evidence="3 5">AM44-1AT</strain>
    </source>
</reference>
<dbReference type="EMBL" id="VSTG01000004">
    <property type="protein sequence ID" value="TYL58965.1"/>
    <property type="molecule type" value="Genomic_DNA"/>
</dbReference>
<comment type="caution">
    <text evidence="2">The sequence shown here is derived from an EMBL/GenBank/DDBJ whole genome shotgun (WGS) entry which is preliminary data.</text>
</comment>
<dbReference type="Proteomes" id="UP000286581">
    <property type="component" value="Unassembled WGS sequence"/>
</dbReference>
<dbReference type="SUPFAM" id="SSF52200">
    <property type="entry name" value="Toll/Interleukin receptor TIR domain"/>
    <property type="match status" value="1"/>
</dbReference>
<sequence>MKKKPLIFISHSSKNKDQVAKIADLLRSINLSPRRDIFCSSLPGYGIPNGANIFDFLRERFLNYDLHIIFVHSPEYYESPVSLNEMGAAWVLRANATSLLLPGFDFSGMKGVIGSDCIAIKLDGDRSEVKDRLNQLRRELESEFDISDNEDIIWEEARDKFISEINGDVSTKNENISATPALITEEMKQLLKKVADAPGGQILITSDLESGTYIQIGSEVVAKEYPDRREYVVWEEALNACLKEKYIERKSKEICVITNAGYKVVEMYIIT</sequence>
<evidence type="ECO:0000313" key="4">
    <source>
        <dbReference type="EMBL" id="TYL58965.1"/>
    </source>
</evidence>
<dbReference type="EMBL" id="QSAE01000002">
    <property type="protein sequence ID" value="RGW41498.1"/>
    <property type="molecule type" value="Genomic_DNA"/>
</dbReference>
<name>A0A413BLB5_9FIRM</name>